<dbReference type="Proteomes" id="UP000292052">
    <property type="component" value="Unassembled WGS sequence"/>
</dbReference>
<accession>A0A482VCD1</accession>
<gene>
    <name evidence="2" type="ORF">BDFB_012307</name>
</gene>
<sequence length="441" mass="49114">MTTIWTLRRIPDKNQQRHFAEHLGSNKETGLAGQFVVQYDVERDPQGGEVLMRDGYFVHFFSPSELQPLSKHVVFVLDHSGSMIGREIEQLTEAMQNILPELGDNDFFNIIRFSDNALVWDPNKNIFTKVFTNGEYGHLEPELRELGLPGGVKATKENIEKAKEIVKDHGDMGMTNIIAGLEIGLFLIKRTQEKFPNKYQPMIIFLTDGLPNVGMDSGDLIIDTVTKLNSGPNRASIFSLSFGSSADKSFLRKLSSQNLGFSRHIYGAADASLQLQDFYRKISSPLLSNVTFKYVDGVTDVTKSYHPILFNGSELVVAGRTKSFSSYPITANRNLMSAHSAFSLSGLDYDAGSNIPKWLEDIRNNNENITTPQGVFKLGKKGDVILRPQCLKTPSNGTGECTILFDCPQVFNLLTNITVYLQYFCPLNEYAGVCCPSSPVP</sequence>
<dbReference type="EMBL" id="QDEB01114470">
    <property type="protein sequence ID" value="RZB40963.1"/>
    <property type="molecule type" value="Genomic_DNA"/>
</dbReference>
<dbReference type="GO" id="GO:0032991">
    <property type="term" value="C:protein-containing complex"/>
    <property type="evidence" value="ECO:0007669"/>
    <property type="project" value="UniProtKB-ARBA"/>
</dbReference>
<proteinExistence type="predicted"/>
<comment type="caution">
    <text evidence="2">The sequence shown here is derived from an EMBL/GenBank/DDBJ whole genome shotgun (WGS) entry which is preliminary data.</text>
</comment>
<name>A0A482VCD1_ASBVE</name>
<dbReference type="AlphaFoldDB" id="A0A482VCD1"/>
<evidence type="ECO:0000259" key="1">
    <source>
        <dbReference type="PROSITE" id="PS50234"/>
    </source>
</evidence>
<dbReference type="Pfam" id="PF00092">
    <property type="entry name" value="VWA"/>
    <property type="match status" value="1"/>
</dbReference>
<protein>
    <submittedName>
        <fullName evidence="2">VWA domain containing protein</fullName>
    </submittedName>
</protein>
<evidence type="ECO:0000313" key="3">
    <source>
        <dbReference type="Proteomes" id="UP000292052"/>
    </source>
</evidence>
<keyword evidence="3" id="KW-1185">Reference proteome</keyword>
<dbReference type="PANTHER" id="PTHR10338">
    <property type="entry name" value="INTER-ALPHA-TRYPSIN INHIBITOR HEAVY CHAIN FAMILY MEMBER"/>
    <property type="match status" value="1"/>
</dbReference>
<dbReference type="SUPFAM" id="SSF53300">
    <property type="entry name" value="vWA-like"/>
    <property type="match status" value="1"/>
</dbReference>
<dbReference type="InterPro" id="IPR036465">
    <property type="entry name" value="vWFA_dom_sf"/>
</dbReference>
<organism evidence="2 3">
    <name type="scientific">Asbolus verrucosus</name>
    <name type="common">Desert ironclad beetle</name>
    <dbReference type="NCBI Taxonomy" id="1661398"/>
    <lineage>
        <taxon>Eukaryota</taxon>
        <taxon>Metazoa</taxon>
        <taxon>Ecdysozoa</taxon>
        <taxon>Arthropoda</taxon>
        <taxon>Hexapoda</taxon>
        <taxon>Insecta</taxon>
        <taxon>Pterygota</taxon>
        <taxon>Neoptera</taxon>
        <taxon>Endopterygota</taxon>
        <taxon>Coleoptera</taxon>
        <taxon>Polyphaga</taxon>
        <taxon>Cucujiformia</taxon>
        <taxon>Tenebrionidae</taxon>
        <taxon>Pimeliinae</taxon>
        <taxon>Asbolus</taxon>
    </lineage>
</organism>
<dbReference type="STRING" id="1661398.A0A482VCD1"/>
<feature type="domain" description="VWFA" evidence="1">
    <location>
        <begin position="72"/>
        <end position="282"/>
    </location>
</feature>
<dbReference type="OrthoDB" id="299997at2759"/>
<dbReference type="PANTHER" id="PTHR10338:SF108">
    <property type="entry name" value="INTER-ALPHA-TRYPSIN INHIBITOR HEAVY CHAIN H4-LIKE PROTEIN"/>
    <property type="match status" value="1"/>
</dbReference>
<reference evidence="2 3" key="1">
    <citation type="submission" date="2017-03" db="EMBL/GenBank/DDBJ databases">
        <title>Genome of the blue death feigning beetle - Asbolus verrucosus.</title>
        <authorList>
            <person name="Rider S.D."/>
        </authorList>
    </citation>
    <scope>NUCLEOTIDE SEQUENCE [LARGE SCALE GENOMIC DNA]</scope>
    <source>
        <strain evidence="2">Butters</strain>
        <tissue evidence="2">Head and leg muscle</tissue>
    </source>
</reference>
<dbReference type="InterPro" id="IPR002035">
    <property type="entry name" value="VWF_A"/>
</dbReference>
<dbReference type="PROSITE" id="PS50234">
    <property type="entry name" value="VWFA"/>
    <property type="match status" value="1"/>
</dbReference>
<dbReference type="InterPro" id="IPR050934">
    <property type="entry name" value="ITIH"/>
</dbReference>
<evidence type="ECO:0000313" key="2">
    <source>
        <dbReference type="EMBL" id="RZB40963.1"/>
    </source>
</evidence>
<dbReference type="SMART" id="SM00327">
    <property type="entry name" value="VWA"/>
    <property type="match status" value="1"/>
</dbReference>
<dbReference type="Gene3D" id="3.40.50.410">
    <property type="entry name" value="von Willebrand factor, type A domain"/>
    <property type="match status" value="1"/>
</dbReference>